<gene>
    <name evidence="1" type="ORF">CR513_50424</name>
</gene>
<reference evidence="1" key="1">
    <citation type="submission" date="2018-05" db="EMBL/GenBank/DDBJ databases">
        <title>Draft genome of Mucuna pruriens seed.</title>
        <authorList>
            <person name="Nnadi N.E."/>
            <person name="Vos R."/>
            <person name="Hasami M.H."/>
            <person name="Devisetty U.K."/>
            <person name="Aguiy J.C."/>
        </authorList>
    </citation>
    <scope>NUCLEOTIDE SEQUENCE [LARGE SCALE GENOMIC DNA]</scope>
    <source>
        <strain evidence="1">JCA_2017</strain>
    </source>
</reference>
<dbReference type="Proteomes" id="UP000257109">
    <property type="component" value="Unassembled WGS sequence"/>
</dbReference>
<accession>A0A371EWD5</accession>
<protein>
    <submittedName>
        <fullName evidence="1">Uncharacterized protein</fullName>
    </submittedName>
</protein>
<evidence type="ECO:0000313" key="1">
    <source>
        <dbReference type="EMBL" id="RDX70342.1"/>
    </source>
</evidence>
<dbReference type="EMBL" id="QJKJ01011741">
    <property type="protein sequence ID" value="RDX70342.1"/>
    <property type="molecule type" value="Genomic_DNA"/>
</dbReference>
<organism evidence="1 2">
    <name type="scientific">Mucuna pruriens</name>
    <name type="common">Velvet bean</name>
    <name type="synonym">Dolichos pruriens</name>
    <dbReference type="NCBI Taxonomy" id="157652"/>
    <lineage>
        <taxon>Eukaryota</taxon>
        <taxon>Viridiplantae</taxon>
        <taxon>Streptophyta</taxon>
        <taxon>Embryophyta</taxon>
        <taxon>Tracheophyta</taxon>
        <taxon>Spermatophyta</taxon>
        <taxon>Magnoliopsida</taxon>
        <taxon>eudicotyledons</taxon>
        <taxon>Gunneridae</taxon>
        <taxon>Pentapetalae</taxon>
        <taxon>rosids</taxon>
        <taxon>fabids</taxon>
        <taxon>Fabales</taxon>
        <taxon>Fabaceae</taxon>
        <taxon>Papilionoideae</taxon>
        <taxon>50 kb inversion clade</taxon>
        <taxon>NPAAA clade</taxon>
        <taxon>indigoferoid/millettioid clade</taxon>
        <taxon>Phaseoleae</taxon>
        <taxon>Mucuna</taxon>
    </lineage>
</organism>
<keyword evidence="2" id="KW-1185">Reference proteome</keyword>
<name>A0A371EWD5_MUCPR</name>
<evidence type="ECO:0000313" key="2">
    <source>
        <dbReference type="Proteomes" id="UP000257109"/>
    </source>
</evidence>
<dbReference type="OrthoDB" id="1748063at2759"/>
<comment type="caution">
    <text evidence="1">The sequence shown here is derived from an EMBL/GenBank/DDBJ whole genome shotgun (WGS) entry which is preliminary data.</text>
</comment>
<dbReference type="AlphaFoldDB" id="A0A371EWD5"/>
<proteinExistence type="predicted"/>
<sequence>MKESVKTYNKNWERSKHRSITTIKQKLTLVLKHHRQSGSPANAGAFTTLSVAAAPPLRHNSSNAATAFSLPLGVPQRIIPINPATAACSFTTALAPTGCRTIKANAPAASSATPSFPKAPTRAVTAPASIILTQFSVCVERLNKAVTASFFPLGVPSCNSPARASTAPISSAIIFLLNNVAAAFSLASVKRNRPCFCNEGTVFPSSFCKQPYLPSSHSLPSLRPISELLNEKPCRGSIGFKGSFGGTSQGKRFTHGVHDLRWLKGNSMCSAPLHNQIPQSTVWNKSMSKHLTCFGASIMPFFHPPGNRTPIISLTGGNYHGVSHQIQRNRTAKVLRNSQKRFSNFPSNQPLLRLLMSPILQTKLVLLKSKEQKPAIPSHSHQPIKHRNSRLNVTLMINNLLLQTLNFSPTTTRIKNLQLVNIERSQFSRIRNSSTLKPIKK</sequence>
<feature type="non-terminal residue" evidence="1">
    <location>
        <position position="1"/>
    </location>
</feature>